<dbReference type="SUPFAM" id="SSF81324">
    <property type="entry name" value="Voltage-gated potassium channels"/>
    <property type="match status" value="1"/>
</dbReference>
<dbReference type="PANTHER" id="PTHR10037:SF280">
    <property type="entry name" value="SODIUM CHANNEL PROTEIN TYPE 1 SUBUNIT ALPHA"/>
    <property type="match status" value="1"/>
</dbReference>
<feature type="transmembrane region" description="Helical" evidence="6">
    <location>
        <begin position="231"/>
        <end position="259"/>
    </location>
</feature>
<dbReference type="AlphaFoldDB" id="A0A2K5DR62"/>
<gene>
    <name evidence="9" type="primary">SCN1A</name>
</gene>
<dbReference type="Gene3D" id="1.20.120.350">
    <property type="entry name" value="Voltage-gated potassium channels. Chain C"/>
    <property type="match status" value="1"/>
</dbReference>
<protein>
    <submittedName>
        <fullName evidence="9">Sodium voltage-gated channel alpha subunit 1</fullName>
    </submittedName>
</protein>
<proteinExistence type="predicted"/>
<dbReference type="InterPro" id="IPR027359">
    <property type="entry name" value="Volt_channel_dom_sf"/>
</dbReference>
<evidence type="ECO:0000259" key="8">
    <source>
        <dbReference type="Pfam" id="PF06512"/>
    </source>
</evidence>
<dbReference type="InterPro" id="IPR010526">
    <property type="entry name" value="Na_trans_assoc_dom"/>
</dbReference>
<keyword evidence="2 6" id="KW-0812">Transmembrane</keyword>
<feature type="region of interest" description="Disordered" evidence="5">
    <location>
        <begin position="24"/>
        <end position="71"/>
    </location>
</feature>
<keyword evidence="4 6" id="KW-0472">Membrane</keyword>
<name>A0A2K5DR62_AOTNA</name>
<reference evidence="9" key="1">
    <citation type="submission" date="2025-08" db="UniProtKB">
        <authorList>
            <consortium name="Ensembl"/>
        </authorList>
    </citation>
    <scope>IDENTIFICATION</scope>
</reference>
<evidence type="ECO:0000259" key="7">
    <source>
        <dbReference type="Pfam" id="PF00520"/>
    </source>
</evidence>
<dbReference type="PANTHER" id="PTHR10037">
    <property type="entry name" value="VOLTAGE-GATED CATION CHANNEL CALCIUM AND SODIUM"/>
    <property type="match status" value="1"/>
</dbReference>
<feature type="transmembrane region" description="Helical" evidence="6">
    <location>
        <begin position="117"/>
        <end position="135"/>
    </location>
</feature>
<evidence type="ECO:0000313" key="9">
    <source>
        <dbReference type="Ensembl" id="ENSANAP00000023464.1"/>
    </source>
</evidence>
<reference evidence="9" key="2">
    <citation type="submission" date="2025-09" db="UniProtKB">
        <authorList>
            <consortium name="Ensembl"/>
        </authorList>
    </citation>
    <scope>IDENTIFICATION</scope>
</reference>
<keyword evidence="10" id="KW-1185">Reference proteome</keyword>
<comment type="subcellular location">
    <subcellularLocation>
        <location evidence="1">Membrane</location>
        <topology evidence="1">Multi-pass membrane protein</topology>
    </subcellularLocation>
</comment>
<dbReference type="InterPro" id="IPR005821">
    <property type="entry name" value="Ion_trans_dom"/>
</dbReference>
<sequence length="430" mass="49474">MSFINNPSLTVTVPIAVGESDFENLNTEDFSSESDLEESKEKLNESSSSSEGSTVDIGAPAEEQPVVEPEETLEPEACFTEGCVQRFKCCQINVEEGRGKQWWNLRRTCFRIVEHNWFETFIVFMILLSSGALAFEDIYIDQRKTIKTMLEYADKVFTYIFILEMLLKWVAYGYQTYFTNAWCWLDFLIVDVSLVSLTANALGYSELGAIKSLRTLRALRPLRALSRFEGMRVVVNALLGAIPSIMNVLLVCLIFWLIFSIMGVNLFAGKFYHCINTTTGDRFDIEEVNNHTDCLKLIERNETARWKNVKVNFDNVGFGYLSLLQVATFKGWMDIMYAAVDSRNVELQPQYEESLYMYLYFVIFIIFGSFFTLNLFIGVIIDNFNQQKKKISQDIFMTEEQKKYYNAMKKLGSKKPQKPIPRPGVCFLPS</sequence>
<feature type="domain" description="Ion transport" evidence="7">
    <location>
        <begin position="115"/>
        <end position="390"/>
    </location>
</feature>
<feature type="domain" description="Sodium ion transport-associated" evidence="8">
    <location>
        <begin position="1"/>
        <end position="111"/>
    </location>
</feature>
<evidence type="ECO:0000256" key="5">
    <source>
        <dbReference type="SAM" id="MobiDB-lite"/>
    </source>
</evidence>
<dbReference type="InterPro" id="IPR043203">
    <property type="entry name" value="VGCC_Ca_Na"/>
</dbReference>
<dbReference type="CDD" id="cd13433">
    <property type="entry name" value="Na_channel_gate"/>
    <property type="match status" value="1"/>
</dbReference>
<dbReference type="GO" id="GO:0086010">
    <property type="term" value="P:membrane depolarization during action potential"/>
    <property type="evidence" value="ECO:0007669"/>
    <property type="project" value="TreeGrafter"/>
</dbReference>
<dbReference type="Ensembl" id="ENSANAT00000041373.1">
    <property type="protein sequence ID" value="ENSANAP00000023464.1"/>
    <property type="gene ID" value="ENSANAG00000029435.1"/>
</dbReference>
<evidence type="ECO:0000256" key="4">
    <source>
        <dbReference type="ARBA" id="ARBA00023136"/>
    </source>
</evidence>
<dbReference type="GO" id="GO:0019228">
    <property type="term" value="P:neuronal action potential"/>
    <property type="evidence" value="ECO:0007669"/>
    <property type="project" value="TreeGrafter"/>
</dbReference>
<dbReference type="InterPro" id="IPR044564">
    <property type="entry name" value="Na_chnl_inactivation_gate"/>
</dbReference>
<evidence type="ECO:0000313" key="10">
    <source>
        <dbReference type="Proteomes" id="UP000233020"/>
    </source>
</evidence>
<feature type="transmembrane region" description="Helical" evidence="6">
    <location>
        <begin position="156"/>
        <end position="175"/>
    </location>
</feature>
<feature type="transmembrane region" description="Helical" evidence="6">
    <location>
        <begin position="357"/>
        <end position="381"/>
    </location>
</feature>
<feature type="compositionally biased region" description="Low complexity" evidence="5">
    <location>
        <begin position="45"/>
        <end position="67"/>
    </location>
</feature>
<evidence type="ECO:0000256" key="2">
    <source>
        <dbReference type="ARBA" id="ARBA00022692"/>
    </source>
</evidence>
<dbReference type="GO" id="GO:0001518">
    <property type="term" value="C:voltage-gated sodium channel complex"/>
    <property type="evidence" value="ECO:0007669"/>
    <property type="project" value="InterPro"/>
</dbReference>
<dbReference type="Proteomes" id="UP000233020">
    <property type="component" value="Unplaced"/>
</dbReference>
<dbReference type="GO" id="GO:0005248">
    <property type="term" value="F:voltage-gated sodium channel activity"/>
    <property type="evidence" value="ECO:0007669"/>
    <property type="project" value="InterPro"/>
</dbReference>
<dbReference type="GeneTree" id="ENSGT00940000154224"/>
<organism evidence="9 10">
    <name type="scientific">Aotus nancymaae</name>
    <name type="common">Ma's night monkey</name>
    <dbReference type="NCBI Taxonomy" id="37293"/>
    <lineage>
        <taxon>Eukaryota</taxon>
        <taxon>Metazoa</taxon>
        <taxon>Chordata</taxon>
        <taxon>Craniata</taxon>
        <taxon>Vertebrata</taxon>
        <taxon>Euteleostomi</taxon>
        <taxon>Mammalia</taxon>
        <taxon>Eutheria</taxon>
        <taxon>Euarchontoglires</taxon>
        <taxon>Primates</taxon>
        <taxon>Haplorrhini</taxon>
        <taxon>Platyrrhini</taxon>
        <taxon>Aotidae</taxon>
        <taxon>Aotus</taxon>
    </lineage>
</organism>
<evidence type="ECO:0000256" key="6">
    <source>
        <dbReference type="SAM" id="Phobius"/>
    </source>
</evidence>
<dbReference type="FunFam" id="1.20.120.350:FF:000003">
    <property type="entry name" value="Voltage-dependent sodium channel"/>
    <property type="match status" value="1"/>
</dbReference>
<evidence type="ECO:0000256" key="3">
    <source>
        <dbReference type="ARBA" id="ARBA00022989"/>
    </source>
</evidence>
<accession>A0A2K5DR62</accession>
<evidence type="ECO:0000256" key="1">
    <source>
        <dbReference type="ARBA" id="ARBA00004141"/>
    </source>
</evidence>
<keyword evidence="3 6" id="KW-1133">Transmembrane helix</keyword>
<dbReference type="Pfam" id="PF00520">
    <property type="entry name" value="Ion_trans"/>
    <property type="match status" value="1"/>
</dbReference>
<dbReference type="Gene3D" id="1.10.287.70">
    <property type="match status" value="1"/>
</dbReference>
<dbReference type="Pfam" id="PF06512">
    <property type="entry name" value="Na_trans_assoc"/>
    <property type="match status" value="1"/>
</dbReference>